<gene>
    <name evidence="3" type="ORF">BKA15_006949</name>
</gene>
<evidence type="ECO:0000313" key="4">
    <source>
        <dbReference type="Proteomes" id="UP000569914"/>
    </source>
</evidence>
<feature type="region of interest" description="Disordered" evidence="1">
    <location>
        <begin position="150"/>
        <end position="171"/>
    </location>
</feature>
<keyword evidence="2" id="KW-0812">Transmembrane</keyword>
<organism evidence="3 4">
    <name type="scientific">Microlunatus parietis</name>
    <dbReference type="NCBI Taxonomy" id="682979"/>
    <lineage>
        <taxon>Bacteria</taxon>
        <taxon>Bacillati</taxon>
        <taxon>Actinomycetota</taxon>
        <taxon>Actinomycetes</taxon>
        <taxon>Propionibacteriales</taxon>
        <taxon>Propionibacteriaceae</taxon>
        <taxon>Microlunatus</taxon>
    </lineage>
</organism>
<keyword evidence="2" id="KW-0472">Membrane</keyword>
<dbReference type="GO" id="GO:0016020">
    <property type="term" value="C:membrane"/>
    <property type="evidence" value="ECO:0007669"/>
    <property type="project" value="InterPro"/>
</dbReference>
<accession>A0A7Y9IF14</accession>
<keyword evidence="2" id="KW-1133">Transmembrane helix</keyword>
<comment type="caution">
    <text evidence="3">The sequence shown here is derived from an EMBL/GenBank/DDBJ whole genome shotgun (WGS) entry which is preliminary data.</text>
</comment>
<dbReference type="AlphaFoldDB" id="A0A7Y9IF14"/>
<dbReference type="InterPro" id="IPR007313">
    <property type="entry name" value="FxsA"/>
</dbReference>
<feature type="transmembrane region" description="Helical" evidence="2">
    <location>
        <begin position="83"/>
        <end position="108"/>
    </location>
</feature>
<proteinExistence type="predicted"/>
<reference evidence="3 4" key="1">
    <citation type="submission" date="2020-07" db="EMBL/GenBank/DDBJ databases">
        <title>Sequencing the genomes of 1000 actinobacteria strains.</title>
        <authorList>
            <person name="Klenk H.-P."/>
        </authorList>
    </citation>
    <scope>NUCLEOTIDE SEQUENCE [LARGE SCALE GENOMIC DNA]</scope>
    <source>
        <strain evidence="3 4">DSM 22083</strain>
    </source>
</reference>
<feature type="transmembrane region" description="Helical" evidence="2">
    <location>
        <begin position="34"/>
        <end position="54"/>
    </location>
</feature>
<dbReference type="EMBL" id="JACCBU010000001">
    <property type="protein sequence ID" value="NYE75620.1"/>
    <property type="molecule type" value="Genomic_DNA"/>
</dbReference>
<dbReference type="Pfam" id="PF04186">
    <property type="entry name" value="FxsA"/>
    <property type="match status" value="1"/>
</dbReference>
<dbReference type="RefSeq" id="WP_218871690.1">
    <property type="nucleotide sequence ID" value="NZ_JACCBU010000001.1"/>
</dbReference>
<dbReference type="PANTHER" id="PTHR35335">
    <property type="entry name" value="UPF0716 PROTEIN FXSA"/>
    <property type="match status" value="1"/>
</dbReference>
<dbReference type="Proteomes" id="UP000569914">
    <property type="component" value="Unassembled WGS sequence"/>
</dbReference>
<name>A0A7Y9IF14_9ACTN</name>
<dbReference type="NCBIfam" id="NF008528">
    <property type="entry name" value="PRK11463.1-2"/>
    <property type="match status" value="1"/>
</dbReference>
<protein>
    <submittedName>
        <fullName evidence="3">UPF0716 protein FxsA</fullName>
    </submittedName>
</protein>
<dbReference type="PANTHER" id="PTHR35335:SF1">
    <property type="entry name" value="UPF0716 PROTEIN FXSA"/>
    <property type="match status" value="1"/>
</dbReference>
<feature type="transmembrane region" description="Helical" evidence="2">
    <location>
        <begin position="7"/>
        <end position="28"/>
    </location>
</feature>
<evidence type="ECO:0000256" key="2">
    <source>
        <dbReference type="SAM" id="Phobius"/>
    </source>
</evidence>
<evidence type="ECO:0000313" key="3">
    <source>
        <dbReference type="EMBL" id="NYE75620.1"/>
    </source>
</evidence>
<sequence length="171" mass="18563">MRRRHPWLMPLLLVLLVAVPILEVWLLIQVGQLIGLLPTLLILVAEAVLGGWLMRREGNRAWRALNEAFQQGRMPSGELADAALVLVGGACLMLPGFATDVIGLFFLLPFTRPLARRLLAAAIARRLDRAGVPTVINVDSGTVVDGTVVDGTVGEPEPEPRTVRGTIEPPR</sequence>
<keyword evidence="4" id="KW-1185">Reference proteome</keyword>
<evidence type="ECO:0000256" key="1">
    <source>
        <dbReference type="SAM" id="MobiDB-lite"/>
    </source>
</evidence>